<feature type="transmembrane region" description="Helical" evidence="2">
    <location>
        <begin position="112"/>
        <end position="134"/>
    </location>
</feature>
<feature type="transmembrane region" description="Helical" evidence="2">
    <location>
        <begin position="84"/>
        <end position="106"/>
    </location>
</feature>
<keyword evidence="2" id="KW-1133">Transmembrane helix</keyword>
<sequence length="181" mass="19910">MVTPAVRRLPRRQGSLPPQPHYHVACSRDAHRQTAPRLPSPNRHPARHMLHNLTPFLIHWAITAFSLWVASHIFRGLKFDTTGALVVSALLLGLANAVVKPLLIVLTLPLTLVTFGLFLLVINALMILLVAALVKGFRVSGFWTALFASIFISLLSIVIGSFVTSDDPAEKVQMPQSGNWL</sequence>
<organism evidence="3">
    <name type="scientific">Variovorax paradoxus</name>
    <dbReference type="NCBI Taxonomy" id="34073"/>
    <lineage>
        <taxon>Bacteria</taxon>
        <taxon>Pseudomonadati</taxon>
        <taxon>Pseudomonadota</taxon>
        <taxon>Betaproteobacteria</taxon>
        <taxon>Burkholderiales</taxon>
        <taxon>Comamonadaceae</taxon>
        <taxon>Variovorax</taxon>
    </lineage>
</organism>
<keyword evidence="2" id="KW-0472">Membrane</keyword>
<reference evidence="3" key="1">
    <citation type="submission" date="2019-12" db="EMBL/GenBank/DDBJ databases">
        <authorList>
            <person name="Cremers G."/>
        </authorList>
    </citation>
    <scope>NUCLEOTIDE SEQUENCE</scope>
    <source>
        <strain evidence="3">Vvax</strain>
    </source>
</reference>
<dbReference type="EMBL" id="LR743508">
    <property type="protein sequence ID" value="CAA2109896.1"/>
    <property type="molecule type" value="Genomic_DNA"/>
</dbReference>
<dbReference type="PANTHER" id="PTHR37309">
    <property type="entry name" value="SLR0284 PROTEIN"/>
    <property type="match status" value="1"/>
</dbReference>
<dbReference type="InterPro" id="IPR007165">
    <property type="entry name" value="Phage_holin_4_2"/>
</dbReference>
<evidence type="ECO:0000256" key="2">
    <source>
        <dbReference type="SAM" id="Phobius"/>
    </source>
</evidence>
<gene>
    <name evidence="3" type="ORF">VVAX_06168</name>
</gene>
<dbReference type="AlphaFoldDB" id="A0A679JEJ2"/>
<feature type="transmembrane region" description="Helical" evidence="2">
    <location>
        <begin position="57"/>
        <end position="77"/>
    </location>
</feature>
<accession>A0A679JEJ2</accession>
<name>A0A679JEJ2_VARPD</name>
<dbReference type="Pfam" id="PF04020">
    <property type="entry name" value="Phage_holin_4_2"/>
    <property type="match status" value="1"/>
</dbReference>
<feature type="region of interest" description="Disordered" evidence="1">
    <location>
        <begin position="1"/>
        <end position="20"/>
    </location>
</feature>
<keyword evidence="2" id="KW-0812">Transmembrane</keyword>
<protein>
    <recommendedName>
        <fullName evidence="4">Phage holin family protein</fullName>
    </recommendedName>
</protein>
<evidence type="ECO:0008006" key="4">
    <source>
        <dbReference type="Google" id="ProtNLM"/>
    </source>
</evidence>
<dbReference type="PANTHER" id="PTHR37309:SF1">
    <property type="entry name" value="SLR0284 PROTEIN"/>
    <property type="match status" value="1"/>
</dbReference>
<evidence type="ECO:0000256" key="1">
    <source>
        <dbReference type="SAM" id="MobiDB-lite"/>
    </source>
</evidence>
<proteinExistence type="predicted"/>
<feature type="transmembrane region" description="Helical" evidence="2">
    <location>
        <begin position="141"/>
        <end position="163"/>
    </location>
</feature>
<evidence type="ECO:0000313" key="3">
    <source>
        <dbReference type="EMBL" id="CAA2109896.1"/>
    </source>
</evidence>